<organism evidence="2 3">
    <name type="scientific">Nesidiocoris tenuis</name>
    <dbReference type="NCBI Taxonomy" id="355587"/>
    <lineage>
        <taxon>Eukaryota</taxon>
        <taxon>Metazoa</taxon>
        <taxon>Ecdysozoa</taxon>
        <taxon>Arthropoda</taxon>
        <taxon>Hexapoda</taxon>
        <taxon>Insecta</taxon>
        <taxon>Pterygota</taxon>
        <taxon>Neoptera</taxon>
        <taxon>Paraneoptera</taxon>
        <taxon>Hemiptera</taxon>
        <taxon>Heteroptera</taxon>
        <taxon>Panheteroptera</taxon>
        <taxon>Cimicomorpha</taxon>
        <taxon>Miridae</taxon>
        <taxon>Dicyphina</taxon>
        <taxon>Nesidiocoris</taxon>
    </lineage>
</organism>
<reference evidence="2 3" key="1">
    <citation type="submission" date="2020-02" db="EMBL/GenBank/DDBJ databases">
        <authorList>
            <person name="Ferguson B K."/>
        </authorList>
    </citation>
    <scope>NUCLEOTIDE SEQUENCE [LARGE SCALE GENOMIC DNA]</scope>
</reference>
<dbReference type="Proteomes" id="UP000479000">
    <property type="component" value="Unassembled WGS sequence"/>
</dbReference>
<evidence type="ECO:0000313" key="2">
    <source>
        <dbReference type="EMBL" id="CAA9998081.1"/>
    </source>
</evidence>
<protein>
    <submittedName>
        <fullName evidence="2">Uncharacterized protein</fullName>
    </submittedName>
</protein>
<accession>A0A6H5G6D5</accession>
<evidence type="ECO:0000313" key="3">
    <source>
        <dbReference type="Proteomes" id="UP000479000"/>
    </source>
</evidence>
<feature type="compositionally biased region" description="Polar residues" evidence="1">
    <location>
        <begin position="41"/>
        <end position="52"/>
    </location>
</feature>
<name>A0A6H5G6D5_9HEMI</name>
<dbReference type="EMBL" id="CADCXU010006522">
    <property type="protein sequence ID" value="CAA9998081.1"/>
    <property type="molecule type" value="Genomic_DNA"/>
</dbReference>
<dbReference type="AlphaFoldDB" id="A0A6H5G6D5"/>
<evidence type="ECO:0000256" key="1">
    <source>
        <dbReference type="SAM" id="MobiDB-lite"/>
    </source>
</evidence>
<gene>
    <name evidence="2" type="ORF">NTEN_LOCUS4375</name>
</gene>
<proteinExistence type="predicted"/>
<keyword evidence="3" id="KW-1185">Reference proteome</keyword>
<feature type="region of interest" description="Disordered" evidence="1">
    <location>
        <begin position="1"/>
        <end position="52"/>
    </location>
</feature>
<sequence length="52" mass="5585">MNCLRGTNDGKLVPGLASDCQKGENNPNTAEKKMDEEGNFTVRQSKDGSSIV</sequence>
<feature type="non-terminal residue" evidence="2">
    <location>
        <position position="52"/>
    </location>
</feature>